<name>A0A9N9B487_9GLOM</name>
<dbReference type="SMART" id="SM00554">
    <property type="entry name" value="FAS1"/>
    <property type="match status" value="2"/>
</dbReference>
<reference evidence="2" key="1">
    <citation type="submission" date="2021-06" db="EMBL/GenBank/DDBJ databases">
        <authorList>
            <person name="Kallberg Y."/>
            <person name="Tangrot J."/>
            <person name="Rosling A."/>
        </authorList>
    </citation>
    <scope>NUCLEOTIDE SEQUENCE</scope>
    <source>
        <strain evidence="2">FL130A</strain>
    </source>
</reference>
<dbReference type="PANTHER" id="PTHR10900:SF125">
    <property type="entry name" value="FAS1 DOMAIN-CONTAINING PROTEIN YLR001C"/>
    <property type="match status" value="1"/>
</dbReference>
<gene>
    <name evidence="2" type="ORF">ALEPTO_LOCUS5874</name>
</gene>
<dbReference type="Gene3D" id="2.30.180.10">
    <property type="entry name" value="FAS1 domain"/>
    <property type="match status" value="2"/>
</dbReference>
<evidence type="ECO:0000313" key="2">
    <source>
        <dbReference type="EMBL" id="CAG8550953.1"/>
    </source>
</evidence>
<dbReference type="InterPro" id="IPR036378">
    <property type="entry name" value="FAS1_dom_sf"/>
</dbReference>
<dbReference type="OrthoDB" id="7700931at2759"/>
<feature type="domain" description="FAS1" evidence="1">
    <location>
        <begin position="229"/>
        <end position="367"/>
    </location>
</feature>
<sequence>MRKKNLQSFLRFSSVAIVLLAATTTTIVSAGIISQHTWKHKSFINDHHYASPSKTLHQKPALKNDDENIENDAQTMIDIAEAFFKGPKDKKTLYELISSDKRFTVLAKLVDEDEKLIEVLNKSEANLTLFAPVDSAFDHVKHWPSKECIRKAILYHIVPKTLCSYLIRTSRVLNSSITEPYLNDEPQKLRVGVLWRKRVFINYAKVTDFNLRASNGLAHAIEKVLIPPPNILIEAFLFPTHLSTFTSAIQKVGIADIFKDDKAITLFLPTNAAFARLSHQTLFHLFGPWGKKDLEKLLLYHISTELAPPKRHQGHFELKSYQGDPIKLDTMQFGRRYLKVKVNGDANILVTDAPGKNGVVHLIDRVLFPPDLKELERAH</sequence>
<protein>
    <submittedName>
        <fullName evidence="2">12509_t:CDS:1</fullName>
    </submittedName>
</protein>
<evidence type="ECO:0000259" key="1">
    <source>
        <dbReference type="PROSITE" id="PS50213"/>
    </source>
</evidence>
<keyword evidence="3" id="KW-1185">Reference proteome</keyword>
<dbReference type="SUPFAM" id="SSF82153">
    <property type="entry name" value="FAS1 domain"/>
    <property type="match status" value="2"/>
</dbReference>
<dbReference type="PANTHER" id="PTHR10900">
    <property type="entry name" value="PERIOSTIN-RELATED"/>
    <property type="match status" value="1"/>
</dbReference>
<dbReference type="Pfam" id="PF02469">
    <property type="entry name" value="Fasciclin"/>
    <property type="match status" value="2"/>
</dbReference>
<dbReference type="GO" id="GO:0005615">
    <property type="term" value="C:extracellular space"/>
    <property type="evidence" value="ECO:0007669"/>
    <property type="project" value="TreeGrafter"/>
</dbReference>
<comment type="caution">
    <text evidence="2">The sequence shown here is derived from an EMBL/GenBank/DDBJ whole genome shotgun (WGS) entry which is preliminary data.</text>
</comment>
<organism evidence="2 3">
    <name type="scientific">Ambispora leptoticha</name>
    <dbReference type="NCBI Taxonomy" id="144679"/>
    <lineage>
        <taxon>Eukaryota</taxon>
        <taxon>Fungi</taxon>
        <taxon>Fungi incertae sedis</taxon>
        <taxon>Mucoromycota</taxon>
        <taxon>Glomeromycotina</taxon>
        <taxon>Glomeromycetes</taxon>
        <taxon>Archaeosporales</taxon>
        <taxon>Ambisporaceae</taxon>
        <taxon>Ambispora</taxon>
    </lineage>
</organism>
<dbReference type="PROSITE" id="PS50213">
    <property type="entry name" value="FAS1"/>
    <property type="match status" value="2"/>
</dbReference>
<accession>A0A9N9B487</accession>
<evidence type="ECO:0000313" key="3">
    <source>
        <dbReference type="Proteomes" id="UP000789508"/>
    </source>
</evidence>
<dbReference type="Proteomes" id="UP000789508">
    <property type="component" value="Unassembled WGS sequence"/>
</dbReference>
<dbReference type="InterPro" id="IPR000782">
    <property type="entry name" value="FAS1_domain"/>
</dbReference>
<feature type="domain" description="FAS1" evidence="1">
    <location>
        <begin position="90"/>
        <end position="225"/>
    </location>
</feature>
<dbReference type="EMBL" id="CAJVPS010001802">
    <property type="protein sequence ID" value="CAG8550953.1"/>
    <property type="molecule type" value="Genomic_DNA"/>
</dbReference>
<dbReference type="AlphaFoldDB" id="A0A9N9B487"/>
<dbReference type="InterPro" id="IPR050904">
    <property type="entry name" value="Adhesion/Biosynth-related"/>
</dbReference>
<proteinExistence type="predicted"/>